<evidence type="ECO:0000313" key="2">
    <source>
        <dbReference type="EMBL" id="CAL2104538.1"/>
    </source>
</evidence>
<dbReference type="Pfam" id="PF01841">
    <property type="entry name" value="Transglut_core"/>
    <property type="match status" value="1"/>
</dbReference>
<dbReference type="Gene3D" id="3.10.620.30">
    <property type="match status" value="1"/>
</dbReference>
<dbReference type="InterPro" id="IPR038765">
    <property type="entry name" value="Papain-like_cys_pep_sf"/>
</dbReference>
<name>A0ABM9PG32_9FLAO</name>
<feature type="domain" description="Transglutaminase-like" evidence="1">
    <location>
        <begin position="29"/>
        <end position="136"/>
    </location>
</feature>
<dbReference type="PANTHER" id="PTHR33490:SF3">
    <property type="entry name" value="CONSERVED INTEGRAL MEMBRANE PROTEIN"/>
    <property type="match status" value="1"/>
</dbReference>
<protein>
    <submittedName>
        <fullName evidence="2">Transglutaminase</fullName>
    </submittedName>
</protein>
<gene>
    <name evidence="2" type="ORF">T190423A01A_80075</name>
</gene>
<dbReference type="InterPro" id="IPR002931">
    <property type="entry name" value="Transglutaminase-like"/>
</dbReference>
<dbReference type="EMBL" id="CAXJIO010000017">
    <property type="protein sequence ID" value="CAL2104538.1"/>
    <property type="molecule type" value="Genomic_DNA"/>
</dbReference>
<dbReference type="PANTHER" id="PTHR33490">
    <property type="entry name" value="BLR5614 PROTEIN-RELATED"/>
    <property type="match status" value="1"/>
</dbReference>
<keyword evidence="3" id="KW-1185">Reference proteome</keyword>
<organism evidence="2 3">
    <name type="scientific">Tenacibaculum polynesiense</name>
    <dbReference type="NCBI Taxonomy" id="3137857"/>
    <lineage>
        <taxon>Bacteria</taxon>
        <taxon>Pseudomonadati</taxon>
        <taxon>Bacteroidota</taxon>
        <taxon>Flavobacteriia</taxon>
        <taxon>Flavobacteriales</taxon>
        <taxon>Flavobacteriaceae</taxon>
        <taxon>Tenacibaculum</taxon>
    </lineage>
</organism>
<evidence type="ECO:0000313" key="3">
    <source>
        <dbReference type="Proteomes" id="UP001497527"/>
    </source>
</evidence>
<dbReference type="SUPFAM" id="SSF54001">
    <property type="entry name" value="Cysteine proteinases"/>
    <property type="match status" value="1"/>
</dbReference>
<dbReference type="Proteomes" id="UP001497527">
    <property type="component" value="Unassembled WGS sequence"/>
</dbReference>
<accession>A0ABM9PG32</accession>
<dbReference type="RefSeq" id="WP_348718860.1">
    <property type="nucleotide sequence ID" value="NZ_CAXJIO010000017.1"/>
</dbReference>
<reference evidence="2 3" key="1">
    <citation type="submission" date="2024-05" db="EMBL/GenBank/DDBJ databases">
        <authorList>
            <person name="Duchaud E."/>
        </authorList>
    </citation>
    <scope>NUCLEOTIDE SEQUENCE [LARGE SCALE GENOMIC DNA]</scope>
    <source>
        <strain evidence="2">Ena-SAMPLE-TAB-13-05-2024-13:56:06:370-140308</strain>
    </source>
</reference>
<evidence type="ECO:0000259" key="1">
    <source>
        <dbReference type="Pfam" id="PF01841"/>
    </source>
</evidence>
<proteinExistence type="predicted"/>
<sequence length="217" mass="25583">MYTEENFYFDFSHQIVQNAIEDITLKHEKLTPNEYAVKAYEYVRDTWEYYPYHFSLNEKDWKASSLMQRTSGHCLEKATILIALLRAKGIPSRLGLAKVKNHLAVDKIVETLQSDELVPHGYVEVYLNKKWVKATPAFNKTLCDLLGVNVLEFNGEEDSVFHEYDRNEENKFMEYLDDYGTFNEVPLDYMFELMKMHYPIINEKRIEKGEVLDLSNL</sequence>
<comment type="caution">
    <text evidence="2">The sequence shown here is derived from an EMBL/GenBank/DDBJ whole genome shotgun (WGS) entry which is preliminary data.</text>
</comment>